<dbReference type="STRING" id="1324350.AOY20_08715"/>
<evidence type="ECO:0000256" key="6">
    <source>
        <dbReference type="ARBA" id="ARBA00022833"/>
    </source>
</evidence>
<dbReference type="GO" id="GO:0006508">
    <property type="term" value="P:proteolysis"/>
    <property type="evidence" value="ECO:0007669"/>
    <property type="project" value="UniProtKB-KW"/>
</dbReference>
<reference evidence="10 11" key="1">
    <citation type="journal article" date="2015" name="Int. J. Syst. Evol. Microbiol.">
        <title>Acinetobacter equi sp. nov. isolated from horse faeces.</title>
        <authorList>
            <person name="Poppel M.T."/>
            <person name="Skiebe E."/>
            <person name="Laue M."/>
            <person name="Bergmann H."/>
            <person name="Ebersberger I."/>
            <person name="Garn T."/>
            <person name="Fruth A."/>
            <person name="Baumgardt S."/>
            <person name="Busse H.J."/>
            <person name="Wilharm G."/>
        </authorList>
    </citation>
    <scope>NUCLEOTIDE SEQUENCE [LARGE SCALE GENOMIC DNA]</scope>
    <source>
        <strain evidence="10 11">114</strain>
    </source>
</reference>
<protein>
    <recommendedName>
        <fullName evidence="9">Peptidase M14 domain-containing protein</fullName>
    </recommendedName>
</protein>
<keyword evidence="6" id="KW-0862">Zinc</keyword>
<dbReference type="EMBL" id="CP012808">
    <property type="protein sequence ID" value="ALH95599.1"/>
    <property type="molecule type" value="Genomic_DNA"/>
</dbReference>
<keyword evidence="11" id="KW-1185">Reference proteome</keyword>
<dbReference type="GO" id="GO:0005615">
    <property type="term" value="C:extracellular space"/>
    <property type="evidence" value="ECO:0007669"/>
    <property type="project" value="TreeGrafter"/>
</dbReference>
<dbReference type="SUPFAM" id="SSF53187">
    <property type="entry name" value="Zn-dependent exopeptidases"/>
    <property type="match status" value="1"/>
</dbReference>
<dbReference type="SMART" id="SM00631">
    <property type="entry name" value="Zn_pept"/>
    <property type="match status" value="1"/>
</dbReference>
<name>A0A0N9W256_9GAMM</name>
<proteinExistence type="inferred from homology"/>
<dbReference type="PROSITE" id="PS00132">
    <property type="entry name" value="CARBOXYPEPT_ZN_1"/>
    <property type="match status" value="1"/>
</dbReference>
<dbReference type="Proteomes" id="UP000064939">
    <property type="component" value="Chromosome"/>
</dbReference>
<dbReference type="Gene3D" id="3.40.630.10">
    <property type="entry name" value="Zn peptidases"/>
    <property type="match status" value="1"/>
</dbReference>
<keyword evidence="5" id="KW-0378">Hydrolase</keyword>
<evidence type="ECO:0000313" key="10">
    <source>
        <dbReference type="EMBL" id="ALH95599.1"/>
    </source>
</evidence>
<comment type="similarity">
    <text evidence="2 8">Belongs to the peptidase M14 family.</text>
</comment>
<sequence>MGIVTVDKLENADKDADALDTFINGADTATVTTRKSKKYPTLANAVKQVIETGGFEPFATETALLASRPTITKKAAKALDTKKVWLWDGTQWNDTGLSEYDLAKRDINKVSQKVDTKLTIKYDFHSIENTPSFVVINEDLKVINTLAPNIVMDFHSDASESDLFFADENLKELKPQQEGSGLDVENIPNNEQGLGEPYVDNHYLKVSRKDYPNYYFNTSQSVITHADDVYAFYDNLMSQNPDYITKTTLGADTEGYPIYGYTFTPPPKLYWGGHTAESVQPPEIVITSGVHGAEKMGIIAGMSFFDNLVNYWNTEEYYDKLRFSCKFTIYPACNPYGIRSNTRGNVNGVDLNRNFDVNWDGAGSTDPSDVNYKGSAPFSEIETQLLATIPDLHPNANLFMDLHQQGEVYLFWFGTILDQTITTVVESLNDMTTYLYKHIKPESDLQQTLCRLAYNGEGTLARYFQLVKNKATILIEMSSSNHPMLTGKWVDARKVAEKSIVTVVKNFIKNV</sequence>
<evidence type="ECO:0000256" key="5">
    <source>
        <dbReference type="ARBA" id="ARBA00022801"/>
    </source>
</evidence>
<accession>A0A0N9W256</accession>
<evidence type="ECO:0000256" key="7">
    <source>
        <dbReference type="ARBA" id="ARBA00023049"/>
    </source>
</evidence>
<feature type="domain" description="Peptidase M14" evidence="9">
    <location>
        <begin position="214"/>
        <end position="499"/>
    </location>
</feature>
<dbReference type="PANTHER" id="PTHR11705">
    <property type="entry name" value="PROTEASE FAMILY M14 CARBOXYPEPTIDASE A,B"/>
    <property type="match status" value="1"/>
</dbReference>
<dbReference type="KEGG" id="aei:AOY20_08715"/>
<dbReference type="AlphaFoldDB" id="A0A0N9W256"/>
<dbReference type="PROSITE" id="PS52035">
    <property type="entry name" value="PEPTIDASE_M14"/>
    <property type="match status" value="1"/>
</dbReference>
<dbReference type="OrthoDB" id="6713681at2"/>
<organism evidence="10 11">
    <name type="scientific">Acinetobacter equi</name>
    <dbReference type="NCBI Taxonomy" id="1324350"/>
    <lineage>
        <taxon>Bacteria</taxon>
        <taxon>Pseudomonadati</taxon>
        <taxon>Pseudomonadota</taxon>
        <taxon>Gammaproteobacteria</taxon>
        <taxon>Moraxellales</taxon>
        <taxon>Moraxellaceae</taxon>
        <taxon>Acinetobacter</taxon>
    </lineage>
</organism>
<dbReference type="Pfam" id="PF00246">
    <property type="entry name" value="Peptidase_M14"/>
    <property type="match status" value="1"/>
</dbReference>
<keyword evidence="4" id="KW-0479">Metal-binding</keyword>
<comment type="cofactor">
    <cofactor evidence="1">
        <name>Zn(2+)</name>
        <dbReference type="ChEBI" id="CHEBI:29105"/>
    </cofactor>
</comment>
<dbReference type="GO" id="GO:0008270">
    <property type="term" value="F:zinc ion binding"/>
    <property type="evidence" value="ECO:0007669"/>
    <property type="project" value="InterPro"/>
</dbReference>
<evidence type="ECO:0000313" key="11">
    <source>
        <dbReference type="Proteomes" id="UP000064939"/>
    </source>
</evidence>
<evidence type="ECO:0000256" key="4">
    <source>
        <dbReference type="ARBA" id="ARBA00022723"/>
    </source>
</evidence>
<evidence type="ECO:0000256" key="1">
    <source>
        <dbReference type="ARBA" id="ARBA00001947"/>
    </source>
</evidence>
<keyword evidence="3" id="KW-0645">Protease</keyword>
<evidence type="ECO:0000256" key="8">
    <source>
        <dbReference type="PROSITE-ProRule" id="PRU01379"/>
    </source>
</evidence>
<evidence type="ECO:0000256" key="3">
    <source>
        <dbReference type="ARBA" id="ARBA00022670"/>
    </source>
</evidence>
<dbReference type="InterPro" id="IPR057246">
    <property type="entry name" value="CARBOXYPEPT_ZN_1"/>
</dbReference>
<evidence type="ECO:0000256" key="2">
    <source>
        <dbReference type="ARBA" id="ARBA00005988"/>
    </source>
</evidence>
<dbReference type="RefSeq" id="WP_054581490.1">
    <property type="nucleotide sequence ID" value="NZ_CP012808.1"/>
</dbReference>
<keyword evidence="7" id="KW-0482">Metalloprotease</keyword>
<evidence type="ECO:0000259" key="9">
    <source>
        <dbReference type="PROSITE" id="PS52035"/>
    </source>
</evidence>
<dbReference type="InterPro" id="IPR000834">
    <property type="entry name" value="Peptidase_M14"/>
</dbReference>
<dbReference type="GO" id="GO:0004181">
    <property type="term" value="F:metallocarboxypeptidase activity"/>
    <property type="evidence" value="ECO:0007669"/>
    <property type="project" value="InterPro"/>
</dbReference>
<feature type="active site" description="Proton donor/acceptor" evidence="8">
    <location>
        <position position="476"/>
    </location>
</feature>
<dbReference type="PANTHER" id="PTHR11705:SF143">
    <property type="entry name" value="SLL0236 PROTEIN"/>
    <property type="match status" value="1"/>
</dbReference>
<gene>
    <name evidence="10" type="ORF">AOY20_08715</name>
</gene>